<dbReference type="Gene3D" id="2.130.10.10">
    <property type="entry name" value="YVTN repeat-like/Quinoprotein amine dehydrogenase"/>
    <property type="match status" value="1"/>
</dbReference>
<dbReference type="EMBL" id="BARV01017793">
    <property type="protein sequence ID" value="GAI27390.1"/>
    <property type="molecule type" value="Genomic_DNA"/>
</dbReference>
<feature type="non-terminal residue" evidence="1">
    <location>
        <position position="1"/>
    </location>
</feature>
<organism evidence="1">
    <name type="scientific">marine sediment metagenome</name>
    <dbReference type="NCBI Taxonomy" id="412755"/>
    <lineage>
        <taxon>unclassified sequences</taxon>
        <taxon>metagenomes</taxon>
        <taxon>ecological metagenomes</taxon>
    </lineage>
</organism>
<proteinExistence type="predicted"/>
<protein>
    <recommendedName>
        <fullName evidence="2">Photosynthesis system II assembly factor Ycf48/Hcf136-like domain-containing protein</fullName>
    </recommendedName>
</protein>
<dbReference type="InterPro" id="IPR015943">
    <property type="entry name" value="WD40/YVTN_repeat-like_dom_sf"/>
</dbReference>
<evidence type="ECO:0008006" key="2">
    <source>
        <dbReference type="Google" id="ProtNLM"/>
    </source>
</evidence>
<evidence type="ECO:0000313" key="1">
    <source>
        <dbReference type="EMBL" id="GAI27390.1"/>
    </source>
</evidence>
<comment type="caution">
    <text evidence="1">The sequence shown here is derived from an EMBL/GenBank/DDBJ whole genome shotgun (WGS) entry which is preliminary data.</text>
</comment>
<feature type="non-terminal residue" evidence="1">
    <location>
        <position position="281"/>
    </location>
</feature>
<dbReference type="AlphaFoldDB" id="X1NKQ3"/>
<dbReference type="SUPFAM" id="SSF110296">
    <property type="entry name" value="Oligoxyloglucan reducing end-specific cellobiohydrolase"/>
    <property type="match status" value="1"/>
</dbReference>
<gene>
    <name evidence="1" type="ORF">S06H3_30242</name>
</gene>
<sequence length="281" mass="29896">IIYALGGDDVSRSTNNGRKWASTVDTQVTDAHTIAALGDYVLVGSSSTGNRKVAYSSDSAETFSRTDALASGTGNVHVAFDTYFSDNDTIYAAADGSTGGIYRWVIDESDDWDDLAAEPLQSQIGLTPSVPEVTVAVSYYGIVTELSGDGNPLTDAEHGGVLYAAYAGGVARCLTPAQTSCCATESWDYLSAKLGTAVAFTLEPSSLKLCGCLTEATNSKLWAIDNQAYAYVAGEGRLWTYEDCFAKEAPELTAVADGKALPSDPCDCWNEKFVLEWERLC</sequence>
<name>X1NKQ3_9ZZZZ</name>
<accession>X1NKQ3</accession>
<reference evidence="1" key="1">
    <citation type="journal article" date="2014" name="Front. Microbiol.">
        <title>High frequency of phylogenetically diverse reductive dehalogenase-homologous genes in deep subseafloor sedimentary metagenomes.</title>
        <authorList>
            <person name="Kawai M."/>
            <person name="Futagami T."/>
            <person name="Toyoda A."/>
            <person name="Takaki Y."/>
            <person name="Nishi S."/>
            <person name="Hori S."/>
            <person name="Arai W."/>
            <person name="Tsubouchi T."/>
            <person name="Morono Y."/>
            <person name="Uchiyama I."/>
            <person name="Ito T."/>
            <person name="Fujiyama A."/>
            <person name="Inagaki F."/>
            <person name="Takami H."/>
        </authorList>
    </citation>
    <scope>NUCLEOTIDE SEQUENCE</scope>
    <source>
        <strain evidence="1">Expedition CK06-06</strain>
    </source>
</reference>